<keyword evidence="1" id="KW-0812">Transmembrane</keyword>
<evidence type="ECO:0000313" key="3">
    <source>
        <dbReference type="Proteomes" id="UP000324585"/>
    </source>
</evidence>
<proteinExistence type="predicted"/>
<gene>
    <name evidence="2" type="ORF">FVE85_2951</name>
</gene>
<evidence type="ECO:0000256" key="1">
    <source>
        <dbReference type="SAM" id="Phobius"/>
    </source>
</evidence>
<keyword evidence="3" id="KW-1185">Reference proteome</keyword>
<sequence>MDNMRLERYSASTEAAKSDVLRLHMAEVDALLYALEQAYARRAPFIAQQSMLEAAVGAYTLLFVRTHAPLVGATALTTSLAHRRRRLLAVFQRAAVRDFLANVAVLGWLKRSRPARILFTVTNRLQVLHSKRFLINMLRFRLLRLFTGCITTRARMYFGQSQEGKGWSESVAEQSGPVLPSHSVKIKFDAPRISLGRAFSISYGRASEVDMRVTYLDDRLRLMRGPHEELYVFVRVRPGSDLFRLAQEWRAHLAAPTMHPRVALVGALLFAIGCFCVTWTFADMQVALLLTAIFALVSLSLRKEGMSL</sequence>
<dbReference type="EMBL" id="VRMN01000004">
    <property type="protein sequence ID" value="KAA8494710.1"/>
    <property type="molecule type" value="Genomic_DNA"/>
</dbReference>
<keyword evidence="1" id="KW-0472">Membrane</keyword>
<feature type="transmembrane region" description="Helical" evidence="1">
    <location>
        <begin position="262"/>
        <end position="280"/>
    </location>
</feature>
<organism evidence="2 3">
    <name type="scientific">Porphyridium purpureum</name>
    <name type="common">Red alga</name>
    <name type="synonym">Porphyridium cruentum</name>
    <dbReference type="NCBI Taxonomy" id="35688"/>
    <lineage>
        <taxon>Eukaryota</taxon>
        <taxon>Rhodophyta</taxon>
        <taxon>Bangiophyceae</taxon>
        <taxon>Porphyridiales</taxon>
        <taxon>Porphyridiaceae</taxon>
        <taxon>Porphyridium</taxon>
    </lineage>
</organism>
<dbReference type="Proteomes" id="UP000324585">
    <property type="component" value="Unassembled WGS sequence"/>
</dbReference>
<dbReference type="AlphaFoldDB" id="A0A5J4YUT3"/>
<name>A0A5J4YUT3_PORPP</name>
<feature type="transmembrane region" description="Helical" evidence="1">
    <location>
        <begin position="286"/>
        <end position="302"/>
    </location>
</feature>
<protein>
    <submittedName>
        <fullName evidence="2">Uncharacterized protein</fullName>
    </submittedName>
</protein>
<keyword evidence="1" id="KW-1133">Transmembrane helix</keyword>
<accession>A0A5J4YUT3</accession>
<evidence type="ECO:0000313" key="2">
    <source>
        <dbReference type="EMBL" id="KAA8494710.1"/>
    </source>
</evidence>
<dbReference type="OrthoDB" id="45035at2759"/>
<reference evidence="3" key="1">
    <citation type="journal article" date="2019" name="Nat. Commun.">
        <title>Expansion of phycobilisome linker gene families in mesophilic red algae.</title>
        <authorList>
            <person name="Lee J."/>
            <person name="Kim D."/>
            <person name="Bhattacharya D."/>
            <person name="Yoon H.S."/>
        </authorList>
    </citation>
    <scope>NUCLEOTIDE SEQUENCE [LARGE SCALE GENOMIC DNA]</scope>
    <source>
        <strain evidence="3">CCMP 1328</strain>
    </source>
</reference>
<comment type="caution">
    <text evidence="2">The sequence shown here is derived from an EMBL/GenBank/DDBJ whole genome shotgun (WGS) entry which is preliminary data.</text>
</comment>